<evidence type="ECO:0000313" key="1">
    <source>
        <dbReference type="EMBL" id="ATP58599.1"/>
    </source>
</evidence>
<accession>A0A2D1UAI5</accession>
<dbReference type="EMBL" id="CP024091">
    <property type="protein sequence ID" value="ATP58599.1"/>
    <property type="molecule type" value="Genomic_DNA"/>
</dbReference>
<dbReference type="RefSeq" id="WP_099440494.1">
    <property type="nucleotide sequence ID" value="NZ_CP024091.1"/>
</dbReference>
<protein>
    <submittedName>
        <fullName evidence="1">Uncharacterized protein</fullName>
    </submittedName>
</protein>
<dbReference type="OrthoDB" id="769314at2"/>
<reference evidence="1 2" key="1">
    <citation type="submission" date="2017-10" db="EMBL/GenBank/DDBJ databases">
        <title>Whole genome of Pedobacter ginsengisoli T01R-27 isolated from tomato rhizosphere.</title>
        <authorList>
            <person name="Weon H.-Y."/>
            <person name="Lee S.A."/>
            <person name="Sang M.K."/>
            <person name="Song J."/>
        </authorList>
    </citation>
    <scope>NUCLEOTIDE SEQUENCE [LARGE SCALE GENOMIC DNA]</scope>
    <source>
        <strain evidence="1 2">T01R-27</strain>
    </source>
</reference>
<sequence length="100" mass="11523">MRHIVTLSLVFFSLTHLAKAERVEGLRLITEKYCNKQQVSTEQATVRSSQTDDSRYPFFLSYSALTAIGVLPEIHIIKYRVEDQRISELAIREKPKNNSP</sequence>
<gene>
    <name evidence="1" type="ORF">CPT03_20090</name>
</gene>
<evidence type="ECO:0000313" key="2">
    <source>
        <dbReference type="Proteomes" id="UP000223749"/>
    </source>
</evidence>
<name>A0A2D1UAI5_9SPHI</name>
<dbReference type="KEGG" id="pgs:CPT03_20090"/>
<organism evidence="1 2">
    <name type="scientific">Pedobacter ginsengisoli</name>
    <dbReference type="NCBI Taxonomy" id="363852"/>
    <lineage>
        <taxon>Bacteria</taxon>
        <taxon>Pseudomonadati</taxon>
        <taxon>Bacteroidota</taxon>
        <taxon>Sphingobacteriia</taxon>
        <taxon>Sphingobacteriales</taxon>
        <taxon>Sphingobacteriaceae</taxon>
        <taxon>Pedobacter</taxon>
    </lineage>
</organism>
<dbReference type="Proteomes" id="UP000223749">
    <property type="component" value="Chromosome"/>
</dbReference>
<keyword evidence="2" id="KW-1185">Reference proteome</keyword>
<proteinExistence type="predicted"/>
<dbReference type="AlphaFoldDB" id="A0A2D1UAI5"/>